<evidence type="ECO:0000313" key="1">
    <source>
        <dbReference type="EMBL" id="KAJ8013043.1"/>
    </source>
</evidence>
<evidence type="ECO:0000313" key="2">
    <source>
        <dbReference type="Proteomes" id="UP001157502"/>
    </source>
</evidence>
<protein>
    <submittedName>
        <fullName evidence="1">Uncharacterized protein</fullName>
    </submittedName>
</protein>
<proteinExistence type="predicted"/>
<keyword evidence="2" id="KW-1185">Reference proteome</keyword>
<reference evidence="1" key="1">
    <citation type="submission" date="2021-05" db="EMBL/GenBank/DDBJ databases">
        <authorList>
            <person name="Pan Q."/>
            <person name="Jouanno E."/>
            <person name="Zahm M."/>
            <person name="Klopp C."/>
            <person name="Cabau C."/>
            <person name="Louis A."/>
            <person name="Berthelot C."/>
            <person name="Parey E."/>
            <person name="Roest Crollius H."/>
            <person name="Montfort J."/>
            <person name="Robinson-Rechavi M."/>
            <person name="Bouchez O."/>
            <person name="Lampietro C."/>
            <person name="Lopez Roques C."/>
            <person name="Donnadieu C."/>
            <person name="Postlethwait J."/>
            <person name="Bobe J."/>
            <person name="Dillon D."/>
            <person name="Chandos A."/>
            <person name="von Hippel F."/>
            <person name="Guiguen Y."/>
        </authorList>
    </citation>
    <scope>NUCLEOTIDE SEQUENCE</scope>
    <source>
        <strain evidence="1">YG-Jan2019</strain>
    </source>
</reference>
<gene>
    <name evidence="1" type="ORF">DPEC_G00049210</name>
</gene>
<organism evidence="1 2">
    <name type="scientific">Dallia pectoralis</name>
    <name type="common">Alaska blackfish</name>
    <dbReference type="NCBI Taxonomy" id="75939"/>
    <lineage>
        <taxon>Eukaryota</taxon>
        <taxon>Metazoa</taxon>
        <taxon>Chordata</taxon>
        <taxon>Craniata</taxon>
        <taxon>Vertebrata</taxon>
        <taxon>Euteleostomi</taxon>
        <taxon>Actinopterygii</taxon>
        <taxon>Neopterygii</taxon>
        <taxon>Teleostei</taxon>
        <taxon>Protacanthopterygii</taxon>
        <taxon>Esociformes</taxon>
        <taxon>Umbridae</taxon>
        <taxon>Dallia</taxon>
    </lineage>
</organism>
<name>A0ACC2HC03_DALPE</name>
<comment type="caution">
    <text evidence="1">The sequence shown here is derived from an EMBL/GenBank/DDBJ whole genome shotgun (WGS) entry which is preliminary data.</text>
</comment>
<dbReference type="Proteomes" id="UP001157502">
    <property type="component" value="Chromosome 4"/>
</dbReference>
<sequence length="99" mass="10271">MSTAINPPGCRGSVQLSSSACVYVAGPSVILTLDLQSAHPAWRQMGVPPIWVVPHSSITESLRYSCDLCLPVPPGCPVEADPCSGEVVLAAPSPQLSLC</sequence>
<accession>A0ACC2HC03</accession>
<dbReference type="EMBL" id="CM055731">
    <property type="protein sequence ID" value="KAJ8013043.1"/>
    <property type="molecule type" value="Genomic_DNA"/>
</dbReference>